<evidence type="ECO:0000256" key="1">
    <source>
        <dbReference type="ARBA" id="ARBA00004141"/>
    </source>
</evidence>
<comment type="similarity">
    <text evidence="2">Belongs to the V-ATPase 116 kDa subunit family.</text>
</comment>
<dbReference type="Proteomes" id="UP001328107">
    <property type="component" value="Unassembled WGS sequence"/>
</dbReference>
<reference evidence="11" key="1">
    <citation type="submission" date="2022-10" db="EMBL/GenBank/DDBJ databases">
        <title>Genome assembly of Pristionchus species.</title>
        <authorList>
            <person name="Yoshida K."/>
            <person name="Sommer R.J."/>
        </authorList>
    </citation>
    <scope>NUCLEOTIDE SEQUENCE [LARGE SCALE GENOMIC DNA]</scope>
    <source>
        <strain evidence="11">RS5460</strain>
    </source>
</reference>
<evidence type="ECO:0000313" key="10">
    <source>
        <dbReference type="EMBL" id="GMR48286.1"/>
    </source>
</evidence>
<feature type="transmembrane region" description="Helical" evidence="9">
    <location>
        <begin position="655"/>
        <end position="673"/>
    </location>
</feature>
<evidence type="ECO:0008006" key="12">
    <source>
        <dbReference type="Google" id="ProtNLM"/>
    </source>
</evidence>
<dbReference type="GO" id="GO:0051117">
    <property type="term" value="F:ATPase binding"/>
    <property type="evidence" value="ECO:0007669"/>
    <property type="project" value="TreeGrafter"/>
</dbReference>
<comment type="caution">
    <text evidence="10">The sequence shown here is derived from an EMBL/GenBank/DDBJ whole genome shotgun (WGS) entry which is preliminary data.</text>
</comment>
<keyword evidence="5 9" id="KW-1133">Transmembrane helix</keyword>
<feature type="transmembrane region" description="Helical" evidence="9">
    <location>
        <begin position="875"/>
        <end position="894"/>
    </location>
</feature>
<keyword evidence="4 9" id="KW-0812">Transmembrane</keyword>
<dbReference type="EMBL" id="BTRK01000004">
    <property type="protein sequence ID" value="GMR48286.1"/>
    <property type="molecule type" value="Genomic_DNA"/>
</dbReference>
<dbReference type="GO" id="GO:0007035">
    <property type="term" value="P:vacuolar acidification"/>
    <property type="evidence" value="ECO:0007669"/>
    <property type="project" value="TreeGrafter"/>
</dbReference>
<feature type="transmembrane region" description="Helical" evidence="9">
    <location>
        <begin position="996"/>
        <end position="1021"/>
    </location>
</feature>
<evidence type="ECO:0000256" key="2">
    <source>
        <dbReference type="ARBA" id="ARBA00009904"/>
    </source>
</evidence>
<evidence type="ECO:0000256" key="4">
    <source>
        <dbReference type="ARBA" id="ARBA00022692"/>
    </source>
</evidence>
<dbReference type="PANTHER" id="PTHR11629">
    <property type="entry name" value="VACUOLAR PROTON ATPASES"/>
    <property type="match status" value="1"/>
</dbReference>
<accession>A0AAN5I233</accession>
<evidence type="ECO:0000256" key="7">
    <source>
        <dbReference type="ARBA" id="ARBA00023136"/>
    </source>
</evidence>
<protein>
    <recommendedName>
        <fullName evidence="12">V-type proton ATPase subunit a</fullName>
    </recommendedName>
</protein>
<dbReference type="GO" id="GO:0046961">
    <property type="term" value="F:proton-transporting ATPase activity, rotational mechanism"/>
    <property type="evidence" value="ECO:0007669"/>
    <property type="project" value="InterPro"/>
</dbReference>
<dbReference type="GO" id="GO:0033179">
    <property type="term" value="C:proton-transporting V-type ATPase, V0 domain"/>
    <property type="evidence" value="ECO:0007669"/>
    <property type="project" value="InterPro"/>
</dbReference>
<feature type="region of interest" description="Disordered" evidence="8">
    <location>
        <begin position="58"/>
        <end position="78"/>
    </location>
</feature>
<comment type="subcellular location">
    <subcellularLocation>
        <location evidence="1">Membrane</location>
        <topology evidence="1">Multi-pass membrane protein</topology>
    </subcellularLocation>
</comment>
<feature type="transmembrane region" description="Helical" evidence="9">
    <location>
        <begin position="752"/>
        <end position="771"/>
    </location>
</feature>
<evidence type="ECO:0000313" key="11">
    <source>
        <dbReference type="Proteomes" id="UP001328107"/>
    </source>
</evidence>
<dbReference type="GO" id="GO:0005886">
    <property type="term" value="C:plasma membrane"/>
    <property type="evidence" value="ECO:0007669"/>
    <property type="project" value="TreeGrafter"/>
</dbReference>
<name>A0AAN5I233_9BILA</name>
<dbReference type="InterPro" id="IPR002490">
    <property type="entry name" value="V-ATPase_116kDa_su"/>
</dbReference>
<feature type="transmembrane region" description="Helical" evidence="9">
    <location>
        <begin position="957"/>
        <end position="976"/>
    </location>
</feature>
<sequence>MVSPSCSPSVHWDIPAEDVHIDDIPFDDRFGFGTRLSSVSPRNSFFRAVFRIGGQIERDREERSDESPLMPFDNSPHLSLRSNNSQGYQYFYSNRVYPHRSLSYVVRKASSAISSISRSFTALSPSRHNDSGIETARGYSDELNLSEMFTSPQPPSHPPPMEAPSVSGLHSPPDSGCISFRSEPVSRYQLIMCKDLAYECIGEMGVEGVVQIDDVNRDLSLFQRHFVREVRRCDDLERSLRYMERQIYEATPPIQLIPIDAVHIEVPKASEINQLETKIKELETRIRSSIESEERILKTLMSMVEQKHVILKVEQYLSEQHMDSQAIQSIEEGERDDGPLTGITGTFSFDQSITSHTLSLLESEEMEMSGMESSNVPLWFSTGVIPVDKKMPFERCLWRACRRTAFVRITEIEEDFVDPLTNVTTRKCVFIVFYRGDSLKKIVNNVCEGYGASQSECPKTSRGRQHYLKQLEPAIEDMTLVVRRTREDRHGTLASCAEFVHEWMKSVHMQKGIYHALNKCALDTNGFLSAECWIPTQSIQKVRGAIDRCGSYGGHLPKPVLNEIESKAIPPTYNVTNKYTKVFQDIVDAYGVANYREVNPAPYIIISFPFLFALMFGDSAHAFLLLSASIALIAMEKNIQKKRIRDEIFTTFFNGRYIMLLMGIFSLYTGFIYNDVFGKAGNVFGSNWRDPYNSTQYAKWARFLMKHKRMPVATLDPAEAYRDGGDGPYQFGLDPVWNVADNRLSFINSMKMKVAVIFGITQMTFGVILSYKNFKFFGSRIEILTSFIPQVVFLSSIFLYLCGQIIVKWILFSVEPGHVLGYEYPGSNCAPSLLIGLINMFMMKSRREGYTNDNGTTVPNCYLSTWYPGQSTVEMGLLLTALLCIPVMLLGKPLSILMKRNKKREPIPEEIALSDTQSTNGHEEEEENFVDIFVHSGIHTIEFVLGCISHTASYLRLWALSLAHAQLSEVLWHMLLMNGLNSVSLHSSPSPSPSSLLISGLVAFLSFFIFGVLTVAILVVMEGLSAFLHALRLHWVEFQSKFYSGGGVIFQPFSLHQCIENGQHLSDVMDDGGD</sequence>
<dbReference type="Pfam" id="PF01496">
    <property type="entry name" value="V_ATPase_I"/>
    <property type="match status" value="1"/>
</dbReference>
<evidence type="ECO:0000256" key="9">
    <source>
        <dbReference type="SAM" id="Phobius"/>
    </source>
</evidence>
<evidence type="ECO:0000256" key="5">
    <source>
        <dbReference type="ARBA" id="ARBA00022989"/>
    </source>
</evidence>
<evidence type="ECO:0000256" key="3">
    <source>
        <dbReference type="ARBA" id="ARBA00022448"/>
    </source>
</evidence>
<feature type="transmembrane region" description="Helical" evidence="9">
    <location>
        <begin position="791"/>
        <end position="812"/>
    </location>
</feature>
<keyword evidence="7 9" id="KW-0472">Membrane</keyword>
<keyword evidence="11" id="KW-1185">Reference proteome</keyword>
<proteinExistence type="inferred from homology"/>
<keyword evidence="6" id="KW-0406">Ion transport</keyword>
<feature type="compositionally biased region" description="Pro residues" evidence="8">
    <location>
        <begin position="152"/>
        <end position="162"/>
    </location>
</feature>
<evidence type="ECO:0000256" key="6">
    <source>
        <dbReference type="ARBA" id="ARBA00023065"/>
    </source>
</evidence>
<dbReference type="AlphaFoldDB" id="A0AAN5I233"/>
<feature type="transmembrane region" description="Helical" evidence="9">
    <location>
        <begin position="610"/>
        <end position="634"/>
    </location>
</feature>
<evidence type="ECO:0000256" key="8">
    <source>
        <dbReference type="SAM" id="MobiDB-lite"/>
    </source>
</evidence>
<feature type="region of interest" description="Disordered" evidence="8">
    <location>
        <begin position="146"/>
        <end position="170"/>
    </location>
</feature>
<organism evidence="10 11">
    <name type="scientific">Pristionchus mayeri</name>
    <dbReference type="NCBI Taxonomy" id="1317129"/>
    <lineage>
        <taxon>Eukaryota</taxon>
        <taxon>Metazoa</taxon>
        <taxon>Ecdysozoa</taxon>
        <taxon>Nematoda</taxon>
        <taxon>Chromadorea</taxon>
        <taxon>Rhabditida</taxon>
        <taxon>Rhabditina</taxon>
        <taxon>Diplogasteromorpha</taxon>
        <taxon>Diplogasteroidea</taxon>
        <taxon>Neodiplogasteridae</taxon>
        <taxon>Pristionchus</taxon>
    </lineage>
</organism>
<dbReference type="PANTHER" id="PTHR11629:SF56">
    <property type="entry name" value="V-TYPE PROTON ATPASE 116 KDA SUBUNIT A 4"/>
    <property type="match status" value="1"/>
</dbReference>
<gene>
    <name evidence="10" type="ORF">PMAYCL1PPCAC_18481</name>
</gene>
<keyword evidence="3" id="KW-0813">Transport</keyword>
<dbReference type="GO" id="GO:0016471">
    <property type="term" value="C:vacuolar proton-transporting V-type ATPase complex"/>
    <property type="evidence" value="ECO:0007669"/>
    <property type="project" value="TreeGrafter"/>
</dbReference>